<protein>
    <submittedName>
        <fullName evidence="3">Type I restriction-modification system</fullName>
    </submittedName>
</protein>
<feature type="domain" description="SWI2/SNF2 ATPase" evidence="2">
    <location>
        <begin position="1"/>
        <end position="79"/>
    </location>
</feature>
<comment type="caution">
    <text evidence="3">The sequence shown here is derived from an EMBL/GenBank/DDBJ whole genome shotgun (WGS) entry which is preliminary data.</text>
</comment>
<dbReference type="Pfam" id="PF18766">
    <property type="entry name" value="SWI2_SNF2"/>
    <property type="match status" value="1"/>
</dbReference>
<organism evidence="3 4">
    <name type="scientific">Gracilibacillus boraciitolerans JCM 21714</name>
    <dbReference type="NCBI Taxonomy" id="1298598"/>
    <lineage>
        <taxon>Bacteria</taxon>
        <taxon>Bacillati</taxon>
        <taxon>Bacillota</taxon>
        <taxon>Bacilli</taxon>
        <taxon>Bacillales</taxon>
        <taxon>Bacillaceae</taxon>
        <taxon>Gracilibacillus</taxon>
    </lineage>
</organism>
<dbReference type="GO" id="GO:0009307">
    <property type="term" value="P:DNA restriction-modification system"/>
    <property type="evidence" value="ECO:0007669"/>
    <property type="project" value="UniProtKB-KW"/>
</dbReference>
<proteinExistence type="predicted"/>
<evidence type="ECO:0000313" key="3">
    <source>
        <dbReference type="EMBL" id="GAE94799.1"/>
    </source>
</evidence>
<dbReference type="InterPro" id="IPR027417">
    <property type="entry name" value="P-loop_NTPase"/>
</dbReference>
<dbReference type="Gene3D" id="3.40.50.300">
    <property type="entry name" value="P-loop containing nucleotide triphosphate hydrolases"/>
    <property type="match status" value="2"/>
</dbReference>
<sequence>MKDFFPNSTWFGFTGTPIFNVNKKQAQGQLARTTRDQYGDVLHTYTIKNALEDHAVLGFQVEHEDTIEPISLNNHIYDQLRQTEKYANASAIKVNDVIDQMNGIEKEKYIDNASFESDAHIQKVIRKIFRPDNAYLKFDFQNGRPQKSAILTTSSIEMAKRYYNKIKEMTKNPDWLWDEFPDYPIRKGRTMEDPNFPRIAITYH</sequence>
<name>W4VPW6_9BACI</name>
<dbReference type="AlphaFoldDB" id="W4VPW6"/>
<dbReference type="STRING" id="1298598.JCM21714_3989"/>
<keyword evidence="4" id="KW-1185">Reference proteome</keyword>
<gene>
    <name evidence="3" type="ORF">JCM21714_3989</name>
</gene>
<evidence type="ECO:0000259" key="2">
    <source>
        <dbReference type="Pfam" id="PF18766"/>
    </source>
</evidence>
<evidence type="ECO:0000256" key="1">
    <source>
        <dbReference type="ARBA" id="ARBA00022747"/>
    </source>
</evidence>
<accession>W4VPW6</accession>
<reference evidence="3 4" key="1">
    <citation type="journal article" date="2014" name="Genome Announc.">
        <title>Draft Genome Sequence of the Boron-Tolerant and Moderately Halotolerant Bacterium Gracilibacillus boraciitolerans JCM 21714T.</title>
        <authorList>
            <person name="Ahmed I."/>
            <person name="Oshima K."/>
            <person name="Suda W."/>
            <person name="Kitamura K."/>
            <person name="Iida T."/>
            <person name="Ohmori Y."/>
            <person name="Fujiwara T."/>
            <person name="Hattori M."/>
            <person name="Ohkuma M."/>
        </authorList>
    </citation>
    <scope>NUCLEOTIDE SEQUENCE [LARGE SCALE GENOMIC DNA]</scope>
    <source>
        <strain evidence="3 4">JCM 21714</strain>
    </source>
</reference>
<dbReference type="Proteomes" id="UP000019102">
    <property type="component" value="Unassembled WGS sequence"/>
</dbReference>
<dbReference type="eggNOG" id="COG0610">
    <property type="taxonomic scope" value="Bacteria"/>
</dbReference>
<keyword evidence="1" id="KW-0680">Restriction system</keyword>
<dbReference type="PANTHER" id="PTHR30195:SF16">
    <property type="entry name" value="TYPE I RESTRICTION ENZYME ENDONUCLEASE SUBUNIT"/>
    <property type="match status" value="1"/>
</dbReference>
<evidence type="ECO:0000313" key="4">
    <source>
        <dbReference type="Proteomes" id="UP000019102"/>
    </source>
</evidence>
<dbReference type="EMBL" id="BAVS01000031">
    <property type="protein sequence ID" value="GAE94799.1"/>
    <property type="molecule type" value="Genomic_DNA"/>
</dbReference>
<dbReference type="InterPro" id="IPR040980">
    <property type="entry name" value="SWI2_SNF2"/>
</dbReference>
<dbReference type="InterPro" id="IPR051268">
    <property type="entry name" value="Type-I_R_enzyme_R_subunit"/>
</dbReference>
<dbReference type="PANTHER" id="PTHR30195">
    <property type="entry name" value="TYPE I SITE-SPECIFIC DEOXYRIBONUCLEASE PROTEIN SUBUNIT M AND R"/>
    <property type="match status" value="1"/>
</dbReference>